<reference evidence="1 2" key="1">
    <citation type="submission" date="2018-01" db="EMBL/GenBank/DDBJ databases">
        <title>Complete genome sequence of Flavivirga eckloniae ECD14 isolated from seaweed Ecklonia cava.</title>
        <authorList>
            <person name="Lee J.H."/>
            <person name="Baik K.S."/>
            <person name="Seong C.N."/>
        </authorList>
    </citation>
    <scope>NUCLEOTIDE SEQUENCE [LARGE SCALE GENOMIC DNA]</scope>
    <source>
        <strain evidence="1 2">ECD14</strain>
    </source>
</reference>
<dbReference type="EMBL" id="CP025791">
    <property type="protein sequence ID" value="AUP81629.1"/>
    <property type="molecule type" value="Genomic_DNA"/>
</dbReference>
<sequence>MIVVLIITSIVIGMAFSVLSLVQNHMSGIKNNFTNNTELNKLEQSLCLDLNRYPKIEYNELENTISLKTEIDSITYQFNENNIIKETDTFNIQLVDKQFFFNGNKVNHGIIDAVKLEASKVFQNQKLFIFKENDATFFVNNGISNR</sequence>
<gene>
    <name evidence="1" type="ORF">C1H87_13675</name>
</gene>
<dbReference type="KEGG" id="fek:C1H87_13675"/>
<dbReference type="Proteomes" id="UP000235826">
    <property type="component" value="Chromosome"/>
</dbReference>
<keyword evidence="2" id="KW-1185">Reference proteome</keyword>
<name>A0A2K9PX45_9FLAO</name>
<evidence type="ECO:0000313" key="1">
    <source>
        <dbReference type="EMBL" id="AUP81629.1"/>
    </source>
</evidence>
<proteinExistence type="predicted"/>
<organism evidence="1 2">
    <name type="scientific">Flavivirga eckloniae</name>
    <dbReference type="NCBI Taxonomy" id="1803846"/>
    <lineage>
        <taxon>Bacteria</taxon>
        <taxon>Pseudomonadati</taxon>
        <taxon>Bacteroidota</taxon>
        <taxon>Flavobacteriia</taxon>
        <taxon>Flavobacteriales</taxon>
        <taxon>Flavobacteriaceae</taxon>
        <taxon>Flavivirga</taxon>
    </lineage>
</organism>
<accession>A0A2K9PX45</accession>
<dbReference type="AlphaFoldDB" id="A0A2K9PX45"/>
<protein>
    <submittedName>
        <fullName evidence="1">Uncharacterized protein</fullName>
    </submittedName>
</protein>
<evidence type="ECO:0000313" key="2">
    <source>
        <dbReference type="Proteomes" id="UP000235826"/>
    </source>
</evidence>